<evidence type="ECO:0000313" key="2">
    <source>
        <dbReference type="EMBL" id="CEK55926.1"/>
    </source>
</evidence>
<dbReference type="AlphaFoldDB" id="A0A0B6YJF9"/>
<feature type="region of interest" description="Disordered" evidence="1">
    <location>
        <begin position="77"/>
        <end position="105"/>
    </location>
</feature>
<feature type="non-terminal residue" evidence="2">
    <location>
        <position position="1"/>
    </location>
</feature>
<name>A0A0B6YJF9_9EUPU</name>
<accession>A0A0B6YJF9</accession>
<gene>
    <name evidence="2" type="primary">ORF26385</name>
</gene>
<organism evidence="2">
    <name type="scientific">Arion vulgaris</name>
    <dbReference type="NCBI Taxonomy" id="1028688"/>
    <lineage>
        <taxon>Eukaryota</taxon>
        <taxon>Metazoa</taxon>
        <taxon>Spiralia</taxon>
        <taxon>Lophotrochozoa</taxon>
        <taxon>Mollusca</taxon>
        <taxon>Gastropoda</taxon>
        <taxon>Heterobranchia</taxon>
        <taxon>Euthyneura</taxon>
        <taxon>Panpulmonata</taxon>
        <taxon>Eupulmonata</taxon>
        <taxon>Stylommatophora</taxon>
        <taxon>Helicina</taxon>
        <taxon>Arionoidea</taxon>
        <taxon>Arionidae</taxon>
        <taxon>Arion</taxon>
    </lineage>
</organism>
<feature type="non-terminal residue" evidence="2">
    <location>
        <position position="227"/>
    </location>
</feature>
<evidence type="ECO:0000256" key="1">
    <source>
        <dbReference type="SAM" id="MobiDB-lite"/>
    </source>
</evidence>
<proteinExistence type="predicted"/>
<protein>
    <submittedName>
        <fullName evidence="2">Uncharacterized protein</fullName>
    </submittedName>
</protein>
<dbReference type="EMBL" id="HACG01009061">
    <property type="protein sequence ID" value="CEK55926.1"/>
    <property type="molecule type" value="Transcribed_RNA"/>
</dbReference>
<sequence>QVVKMNSQTLHRPSNFTNVFEAVKSTDILNSLTPHSSIDVQNNLPFYSEDDMKFIRNKAISSVPYAHTPVTISSTLKGRTRRQRKTKVQEQIQLKEEHSSEMTSETESLISITESASTQMSIIGSPGTQRSLLESPTIQMPISESPVDERPLHIVTDSDDTITNNNNLSDSNLSNNLTDIESRKHKKKKKLRRVNKKHNNIPCSLNSEIDDVLQQLNSNEHVSSIVV</sequence>
<reference evidence="2" key="1">
    <citation type="submission" date="2014-12" db="EMBL/GenBank/DDBJ databases">
        <title>Insight into the proteome of Arion vulgaris.</title>
        <authorList>
            <person name="Aradska J."/>
            <person name="Bulat T."/>
            <person name="Smidak R."/>
            <person name="Sarate P."/>
            <person name="Gangsoo J."/>
            <person name="Sialana F."/>
            <person name="Bilban M."/>
            <person name="Lubec G."/>
        </authorList>
    </citation>
    <scope>NUCLEOTIDE SEQUENCE</scope>
    <source>
        <tissue evidence="2">Skin</tissue>
    </source>
</reference>